<sequence>MIRRLLRTLATALLSGFLVFATLFVAAWVNHRGDYNFSSNQRFSRFMLGHAASMIREYQKTQGSLPEKLTDLPQVRESKGSLEEVLMDGWDRPLQYHPQETSYELFSFGRDGKPGGIGLDADLYLDKRNRELAIVTFSQYLQEDDDSNVKRNTFLGVATEAGTLVALAIFISFWMAEKSEDKKSGTPAQKLKLSQTILYVGVTVLISSAVGMLLLPVHLSTGH</sequence>
<keyword evidence="1" id="KW-0472">Membrane</keyword>
<evidence type="ECO:0000313" key="4">
    <source>
        <dbReference type="Proteomes" id="UP000320722"/>
    </source>
</evidence>
<dbReference type="Gene3D" id="3.30.700.10">
    <property type="entry name" value="Glycoprotein, Type 4 Pilin"/>
    <property type="match status" value="1"/>
</dbReference>
<name>A0A517WBK3_9PLAN</name>
<feature type="domain" description="Type II secretion system protein GspG C-terminal" evidence="2">
    <location>
        <begin position="69"/>
        <end position="123"/>
    </location>
</feature>
<gene>
    <name evidence="3" type="ORF">V6x_23490</name>
</gene>
<keyword evidence="1" id="KW-0812">Transmembrane</keyword>
<evidence type="ECO:0000313" key="3">
    <source>
        <dbReference type="EMBL" id="QDU02644.1"/>
    </source>
</evidence>
<protein>
    <submittedName>
        <fullName evidence="3">Bacterial type II secretion system protein G</fullName>
    </submittedName>
</protein>
<dbReference type="EMBL" id="CP036347">
    <property type="protein sequence ID" value="QDU02644.1"/>
    <property type="molecule type" value="Genomic_DNA"/>
</dbReference>
<dbReference type="RefSeq" id="WP_145039777.1">
    <property type="nucleotide sequence ID" value="NZ_CP036347.1"/>
</dbReference>
<organism evidence="3 4">
    <name type="scientific">Gimesia chilikensis</name>
    <dbReference type="NCBI Taxonomy" id="2605989"/>
    <lineage>
        <taxon>Bacteria</taxon>
        <taxon>Pseudomonadati</taxon>
        <taxon>Planctomycetota</taxon>
        <taxon>Planctomycetia</taxon>
        <taxon>Planctomycetales</taxon>
        <taxon>Planctomycetaceae</taxon>
        <taxon>Gimesia</taxon>
    </lineage>
</organism>
<accession>A0A517WBK3</accession>
<dbReference type="Pfam" id="PF08334">
    <property type="entry name" value="T2SSG"/>
    <property type="match status" value="1"/>
</dbReference>
<dbReference type="SUPFAM" id="SSF54523">
    <property type="entry name" value="Pili subunits"/>
    <property type="match status" value="1"/>
</dbReference>
<dbReference type="Proteomes" id="UP000320722">
    <property type="component" value="Chromosome"/>
</dbReference>
<reference evidence="3 4" key="1">
    <citation type="submission" date="2019-02" db="EMBL/GenBank/DDBJ databases">
        <title>Deep-cultivation of Planctomycetes and their phenomic and genomic characterization uncovers novel biology.</title>
        <authorList>
            <person name="Wiegand S."/>
            <person name="Jogler M."/>
            <person name="Boedeker C."/>
            <person name="Pinto D."/>
            <person name="Vollmers J."/>
            <person name="Rivas-Marin E."/>
            <person name="Kohn T."/>
            <person name="Peeters S.H."/>
            <person name="Heuer A."/>
            <person name="Rast P."/>
            <person name="Oberbeckmann S."/>
            <person name="Bunk B."/>
            <person name="Jeske O."/>
            <person name="Meyerdierks A."/>
            <person name="Storesund J.E."/>
            <person name="Kallscheuer N."/>
            <person name="Luecker S."/>
            <person name="Lage O.M."/>
            <person name="Pohl T."/>
            <person name="Merkel B.J."/>
            <person name="Hornburger P."/>
            <person name="Mueller R.-W."/>
            <person name="Bruemmer F."/>
            <person name="Labrenz M."/>
            <person name="Spormann A.M."/>
            <person name="Op den Camp H."/>
            <person name="Overmann J."/>
            <person name="Amann R."/>
            <person name="Jetten M.S.M."/>
            <person name="Mascher T."/>
            <person name="Medema M.H."/>
            <person name="Devos D.P."/>
            <person name="Kaster A.-K."/>
            <person name="Ovreas L."/>
            <person name="Rohde M."/>
            <person name="Galperin M.Y."/>
            <person name="Jogler C."/>
        </authorList>
    </citation>
    <scope>NUCLEOTIDE SEQUENCE [LARGE SCALE GENOMIC DNA]</scope>
    <source>
        <strain evidence="3 4">V6</strain>
    </source>
</reference>
<feature type="transmembrane region" description="Helical" evidence="1">
    <location>
        <begin position="154"/>
        <end position="176"/>
    </location>
</feature>
<proteinExistence type="predicted"/>
<evidence type="ECO:0000256" key="1">
    <source>
        <dbReference type="SAM" id="Phobius"/>
    </source>
</evidence>
<dbReference type="AlphaFoldDB" id="A0A517WBK3"/>
<keyword evidence="1" id="KW-1133">Transmembrane helix</keyword>
<dbReference type="InterPro" id="IPR045584">
    <property type="entry name" value="Pilin-like"/>
</dbReference>
<dbReference type="InterPro" id="IPR013545">
    <property type="entry name" value="T2SS_protein-GspG_C"/>
</dbReference>
<evidence type="ECO:0000259" key="2">
    <source>
        <dbReference type="Pfam" id="PF08334"/>
    </source>
</evidence>
<feature type="transmembrane region" description="Helical" evidence="1">
    <location>
        <begin position="197"/>
        <end position="219"/>
    </location>
</feature>